<protein>
    <recommendedName>
        <fullName evidence="3">Transcriptional regulator</fullName>
    </recommendedName>
</protein>
<evidence type="ECO:0008006" key="3">
    <source>
        <dbReference type="Google" id="ProtNLM"/>
    </source>
</evidence>
<dbReference type="AlphaFoldDB" id="A0A8J4H1L3"/>
<dbReference type="InterPro" id="IPR006523">
    <property type="entry name" value="RinA"/>
</dbReference>
<gene>
    <name evidence="1" type="ORF">XYCOK13_20960</name>
</gene>
<name>A0A8J4H1L3_9BACL</name>
<dbReference type="RefSeq" id="WP_213412077.1">
    <property type="nucleotide sequence ID" value="NZ_BOVK01000026.1"/>
</dbReference>
<accession>A0A8J4H1L3</accession>
<comment type="caution">
    <text evidence="1">The sequence shown here is derived from an EMBL/GenBank/DDBJ whole genome shotgun (WGS) entry which is preliminary data.</text>
</comment>
<dbReference type="EMBL" id="BOVK01000026">
    <property type="protein sequence ID" value="GIQ69272.1"/>
    <property type="molecule type" value="Genomic_DNA"/>
</dbReference>
<sequence length="142" mass="16825">MNETKLHKDVFRHVEAELYAYPLREREMTRLREEILTPFHEESRDLSSTKAGRLPGDPTGQMAVRLAGHAKLMHMERVSSVIEQVYNQLPEVKQEFVRVKYWTSPQRLTAIGVCQKLHISERTYSRWRRQFVQEVAEMLGWN</sequence>
<keyword evidence="2" id="KW-1185">Reference proteome</keyword>
<reference evidence="1" key="1">
    <citation type="submission" date="2021-04" db="EMBL/GenBank/DDBJ databases">
        <title>Draft genome sequence of Xylanibacillus composti strain K13.</title>
        <authorList>
            <person name="Uke A."/>
            <person name="Chhe C."/>
            <person name="Baramee S."/>
            <person name="Kosugi A."/>
        </authorList>
    </citation>
    <scope>NUCLEOTIDE SEQUENCE</scope>
    <source>
        <strain evidence="1">K13</strain>
    </source>
</reference>
<dbReference type="Proteomes" id="UP000677918">
    <property type="component" value="Unassembled WGS sequence"/>
</dbReference>
<evidence type="ECO:0000313" key="1">
    <source>
        <dbReference type="EMBL" id="GIQ69272.1"/>
    </source>
</evidence>
<evidence type="ECO:0000313" key="2">
    <source>
        <dbReference type="Proteomes" id="UP000677918"/>
    </source>
</evidence>
<proteinExistence type="predicted"/>
<organism evidence="1 2">
    <name type="scientific">Xylanibacillus composti</name>
    <dbReference type="NCBI Taxonomy" id="1572762"/>
    <lineage>
        <taxon>Bacteria</taxon>
        <taxon>Bacillati</taxon>
        <taxon>Bacillota</taxon>
        <taxon>Bacilli</taxon>
        <taxon>Bacillales</taxon>
        <taxon>Paenibacillaceae</taxon>
        <taxon>Xylanibacillus</taxon>
    </lineage>
</organism>
<dbReference type="NCBIfam" id="TIGR01636">
    <property type="entry name" value="phage_rinA"/>
    <property type="match status" value="1"/>
</dbReference>